<comment type="caution">
    <text evidence="2">The sequence shown here is derived from an EMBL/GenBank/DDBJ whole genome shotgun (WGS) entry which is preliminary data.</text>
</comment>
<dbReference type="AlphaFoldDB" id="A0A919PEE7"/>
<proteinExistence type="predicted"/>
<feature type="region of interest" description="Disordered" evidence="1">
    <location>
        <begin position="273"/>
        <end position="294"/>
    </location>
</feature>
<dbReference type="EMBL" id="BONQ01000014">
    <property type="protein sequence ID" value="GIG42419.1"/>
    <property type="molecule type" value="Genomic_DNA"/>
</dbReference>
<feature type="compositionally biased region" description="Low complexity" evidence="1">
    <location>
        <begin position="223"/>
        <end position="239"/>
    </location>
</feature>
<dbReference type="Proteomes" id="UP000660611">
    <property type="component" value="Unassembled WGS sequence"/>
</dbReference>
<feature type="region of interest" description="Disordered" evidence="1">
    <location>
        <begin position="202"/>
        <end position="239"/>
    </location>
</feature>
<evidence type="ECO:0000313" key="3">
    <source>
        <dbReference type="Proteomes" id="UP000660611"/>
    </source>
</evidence>
<reference evidence="2" key="1">
    <citation type="submission" date="2021-01" db="EMBL/GenBank/DDBJ databases">
        <title>Whole genome shotgun sequence of Dactylosporangium siamense NBRC 106093.</title>
        <authorList>
            <person name="Komaki H."/>
            <person name="Tamura T."/>
        </authorList>
    </citation>
    <scope>NUCLEOTIDE SEQUENCE</scope>
    <source>
        <strain evidence="2">NBRC 106093</strain>
    </source>
</reference>
<keyword evidence="3" id="KW-1185">Reference proteome</keyword>
<dbReference type="RefSeq" id="WP_203844308.1">
    <property type="nucleotide sequence ID" value="NZ_BAAAVW010000005.1"/>
</dbReference>
<gene>
    <name evidence="2" type="ORF">Dsi01nite_004600</name>
</gene>
<organism evidence="2 3">
    <name type="scientific">Dactylosporangium siamense</name>
    <dbReference type="NCBI Taxonomy" id="685454"/>
    <lineage>
        <taxon>Bacteria</taxon>
        <taxon>Bacillati</taxon>
        <taxon>Actinomycetota</taxon>
        <taxon>Actinomycetes</taxon>
        <taxon>Micromonosporales</taxon>
        <taxon>Micromonosporaceae</taxon>
        <taxon>Dactylosporangium</taxon>
    </lineage>
</organism>
<sequence>MPDFAIDYGLLHEAKKDLHDLADRIGPKLGDTAFSQVGSIEYEDSDAVFGNDGLAESFRSLYRIAQHPMSKAESDLRELGDIFGAVADGYFDVDAQIANGMGMMGASLDLDRWKDDKAAWDYLQAHRGDCVPGPDGSMPGFCSATDPGPPPTDSTITTETGSVHTHLTLDENNNVIKEETTVVNGDQRYTSTTTYTPDHKSYTTDTTYSDGSTTHSVTTTGEHGSSVTDTTSGDGSTTHTVIALNEGGGGTMTVTESDGTVTKYTRGDQYARWDEVEKTTPEDDTDYSSYPTAV</sequence>
<name>A0A919PEE7_9ACTN</name>
<evidence type="ECO:0000256" key="1">
    <source>
        <dbReference type="SAM" id="MobiDB-lite"/>
    </source>
</evidence>
<accession>A0A919PEE7</accession>
<feature type="compositionally biased region" description="Low complexity" evidence="1">
    <location>
        <begin position="203"/>
        <end position="214"/>
    </location>
</feature>
<evidence type="ECO:0000313" key="2">
    <source>
        <dbReference type="EMBL" id="GIG42419.1"/>
    </source>
</evidence>
<protein>
    <submittedName>
        <fullName evidence="2">Uncharacterized protein</fullName>
    </submittedName>
</protein>